<dbReference type="Proteomes" id="UP000730618">
    <property type="component" value="Unassembled WGS sequence"/>
</dbReference>
<dbReference type="PANTHER" id="PTHR45953">
    <property type="entry name" value="IDURONATE 2-SULFATASE"/>
    <property type="match status" value="1"/>
</dbReference>
<accession>A0ABM8VAB0</accession>
<keyword evidence="1" id="KW-0479">Metal-binding</keyword>
<dbReference type="GO" id="GO:0047753">
    <property type="term" value="F:choline-sulfatase activity"/>
    <property type="evidence" value="ECO:0007669"/>
    <property type="project" value="UniProtKB-EC"/>
</dbReference>
<dbReference type="InterPro" id="IPR000917">
    <property type="entry name" value="Sulfatase_N"/>
</dbReference>
<comment type="caution">
    <text evidence="4">The sequence shown here is derived from an EMBL/GenBank/DDBJ whole genome shotgun (WGS) entry which is preliminary data.</text>
</comment>
<gene>
    <name evidence="4" type="primary">betC_1</name>
    <name evidence="4" type="ORF">PAECIP111802_00019</name>
</gene>
<dbReference type="EC" id="3.1.6.6" evidence="4"/>
<dbReference type="EMBL" id="CAJVCE010000001">
    <property type="protein sequence ID" value="CAG7613847.1"/>
    <property type="molecule type" value="Genomic_DNA"/>
</dbReference>
<proteinExistence type="predicted"/>
<keyword evidence="2 4" id="KW-0378">Hydrolase</keyword>
<feature type="domain" description="Sulfatase N-terminal" evidence="3">
    <location>
        <begin position="11"/>
        <end position="353"/>
    </location>
</feature>
<evidence type="ECO:0000256" key="1">
    <source>
        <dbReference type="ARBA" id="ARBA00022723"/>
    </source>
</evidence>
<name>A0ABM8VAB0_9BACL</name>
<sequence length="489" mass="54741">MTEVYTKKQAPNIVMIVSDQHRADWMGCAGASYLDTPNLDRLAEGGVRFTNAYCNAPLCVPSRMSMLSGRYPYRTEVWGNEHELATDIPTFVHALGLAGYETVLCGRMHFKGPDQRHGYQRRLVGDITPTYNGGQSAPYGRLKGTAAQGMLSLQLSGPGDSPVIRYDEAVTDACEQLLETRFRSGENRSLFLTVGYYGPHPTFICPPDTYASTSAAMDGIEPISRDEEPTHPWVADWFKRLKIDNATSEDVRRVRASYAGLVQQLDRHVGRVLEAARSLPGDTIVVYVSDHGEMAGDHGMFWKQSFYEGSAAVPMIWHPLSQETAEFQFARGRMVDVPVSLLDLAPTLVGLSGAPEMPGLDGNDLRPLLLAGAVAAQDAFWTERPVFCEMLGPSRMIRYKQYKLNYYNSHASQLFDLESDPHEKRDLFPLEAYAGVRNELLSLLLDDWKPERIRETVASKIADVQYLTQWGKQIGFGRMDLWPSDYSDY</sequence>
<evidence type="ECO:0000256" key="2">
    <source>
        <dbReference type="ARBA" id="ARBA00022801"/>
    </source>
</evidence>
<dbReference type="RefSeq" id="WP_218096424.1">
    <property type="nucleotide sequence ID" value="NZ_CAJVCE010000001.1"/>
</dbReference>
<dbReference type="PANTHER" id="PTHR45953:SF1">
    <property type="entry name" value="IDURONATE 2-SULFATASE"/>
    <property type="match status" value="1"/>
</dbReference>
<evidence type="ECO:0000313" key="5">
    <source>
        <dbReference type="Proteomes" id="UP000730618"/>
    </source>
</evidence>
<evidence type="ECO:0000259" key="3">
    <source>
        <dbReference type="Pfam" id="PF00884"/>
    </source>
</evidence>
<evidence type="ECO:0000313" key="4">
    <source>
        <dbReference type="EMBL" id="CAG7613847.1"/>
    </source>
</evidence>
<organism evidence="4 5">
    <name type="scientific">Paenibacillus allorhizosphaerae</name>
    <dbReference type="NCBI Taxonomy" id="2849866"/>
    <lineage>
        <taxon>Bacteria</taxon>
        <taxon>Bacillati</taxon>
        <taxon>Bacillota</taxon>
        <taxon>Bacilli</taxon>
        <taxon>Bacillales</taxon>
        <taxon>Paenibacillaceae</taxon>
        <taxon>Paenibacillus</taxon>
    </lineage>
</organism>
<reference evidence="4 5" key="1">
    <citation type="submission" date="2021-06" db="EMBL/GenBank/DDBJ databases">
        <authorList>
            <person name="Criscuolo A."/>
        </authorList>
    </citation>
    <scope>NUCLEOTIDE SEQUENCE [LARGE SCALE GENOMIC DNA]</scope>
    <source>
        <strain evidence="5">CIP 111802</strain>
    </source>
</reference>
<keyword evidence="5" id="KW-1185">Reference proteome</keyword>
<dbReference type="CDD" id="cd16037">
    <property type="entry name" value="sulfatase_like"/>
    <property type="match status" value="1"/>
</dbReference>
<dbReference type="Pfam" id="PF00884">
    <property type="entry name" value="Sulfatase"/>
    <property type="match status" value="1"/>
</dbReference>
<protein>
    <submittedName>
        <fullName evidence="4">Choline-sulfatase</fullName>
        <ecNumber evidence="4">3.1.6.6</ecNumber>
    </submittedName>
</protein>